<dbReference type="Proteomes" id="UP000037395">
    <property type="component" value="Unassembled WGS sequence"/>
</dbReference>
<reference evidence="3 4" key="2">
    <citation type="submission" date="2014-07" db="EMBL/GenBank/DDBJ databases">
        <authorList>
            <person name="Zhang J.E."/>
            <person name="Yang H."/>
            <person name="Guo J."/>
            <person name="Deng Z."/>
            <person name="Luo H."/>
            <person name="Luo M."/>
            <person name="Zhao B."/>
        </authorList>
    </citation>
    <scope>NUCLEOTIDE SEQUENCE [LARGE SCALE GENOMIC DNA]</scope>
    <source>
        <strain evidence="3">ATCC 10762</strain>
        <strain evidence="4">ATCC 10762 / DSM 40127 / CCM 3239 / JCM 4008 / LMG 5968 / NBRC 12843 / NCIMB 8234 / A-377</strain>
    </source>
</reference>
<dbReference type="OrthoDB" id="163358at2"/>
<feature type="signal peptide" evidence="1">
    <location>
        <begin position="1"/>
        <end position="29"/>
    </location>
</feature>
<dbReference type="AlphaFoldDB" id="A0A1E7NES7"/>
<dbReference type="RefSeq" id="WP_030550156.1">
    <property type="nucleotide sequence ID" value="NZ_BMUB01000011.1"/>
</dbReference>
<reference evidence="2" key="1">
    <citation type="journal article" date="2014" name="Int. J. Syst. Evol. Microbiol.">
        <title>Complete genome sequence of Corynebacterium casei LMG S-19264T (=DSM 44701T), isolated from a smear-ripened cheese.</title>
        <authorList>
            <consortium name="US DOE Joint Genome Institute (JGI-PGF)"/>
            <person name="Walter F."/>
            <person name="Albersmeier A."/>
            <person name="Kalinowski J."/>
            <person name="Ruckert C."/>
        </authorList>
    </citation>
    <scope>NUCLEOTIDE SEQUENCE</scope>
    <source>
        <strain evidence="2">JCM 4434</strain>
    </source>
</reference>
<accession>A0A1E7NES7</accession>
<accession>A0A8H9LUZ0</accession>
<dbReference type="InterPro" id="IPR003615">
    <property type="entry name" value="HNH_nuc"/>
</dbReference>
<evidence type="ECO:0008006" key="5">
    <source>
        <dbReference type="Google" id="ProtNLM"/>
    </source>
</evidence>
<evidence type="ECO:0000313" key="2">
    <source>
        <dbReference type="EMBL" id="GGU88692.1"/>
    </source>
</evidence>
<reference evidence="3" key="3">
    <citation type="submission" date="2016-08" db="EMBL/GenBank/DDBJ databases">
        <title>Sequencing, Assembly and Comparative Genomics of S. aureofaciens ATCC 10762.</title>
        <authorList>
            <person name="Gradnigo J.S."/>
            <person name="Johnson N."/>
            <person name="Somerville G.A."/>
        </authorList>
    </citation>
    <scope>NUCLEOTIDE SEQUENCE [LARGE SCALE GENOMIC DNA]</scope>
    <source>
        <strain evidence="3">ATCC 10762</strain>
    </source>
</reference>
<name>A0A1E7NES7_KITAU</name>
<keyword evidence="1" id="KW-0732">Signal</keyword>
<proteinExistence type="predicted"/>
<organism evidence="3 4">
    <name type="scientific">Kitasatospora aureofaciens</name>
    <name type="common">Streptomyces aureofaciens</name>
    <dbReference type="NCBI Taxonomy" id="1894"/>
    <lineage>
        <taxon>Bacteria</taxon>
        <taxon>Bacillati</taxon>
        <taxon>Actinomycetota</taxon>
        <taxon>Actinomycetes</taxon>
        <taxon>Kitasatosporales</taxon>
        <taxon>Streptomycetaceae</taxon>
        <taxon>Kitasatospora</taxon>
    </lineage>
</organism>
<feature type="chain" id="PRO_5041051132" description="HNH endonuclease" evidence="1">
    <location>
        <begin position="30"/>
        <end position="189"/>
    </location>
</feature>
<gene>
    <name evidence="2" type="ORF">GCM10010502_46980</name>
    <name evidence="3" type="ORF">HS99_0000345</name>
</gene>
<dbReference type="EMBL" id="BMUB01000011">
    <property type="protein sequence ID" value="GGU88692.1"/>
    <property type="molecule type" value="Genomic_DNA"/>
</dbReference>
<evidence type="ECO:0000313" key="3">
    <source>
        <dbReference type="EMBL" id="OEV39216.1"/>
    </source>
</evidence>
<dbReference type="EMBL" id="JPRF03000001">
    <property type="protein sequence ID" value="OEV39216.1"/>
    <property type="molecule type" value="Genomic_DNA"/>
</dbReference>
<protein>
    <recommendedName>
        <fullName evidence="5">HNH endonuclease</fullName>
    </recommendedName>
</protein>
<reference evidence="4" key="4">
    <citation type="submission" date="2016-08" db="EMBL/GenBank/DDBJ databases">
        <title>Sequencing, assembly and comparative genomics of S. aureofaciens ATCC 10762.</title>
        <authorList>
            <person name="Gradnigo J.S."/>
            <person name="Johnson N."/>
            <person name="Somerville G.A."/>
        </authorList>
    </citation>
    <scope>NUCLEOTIDE SEQUENCE [LARGE SCALE GENOMIC DNA]</scope>
    <source>
        <strain evidence="4">ATCC 10762 / DSM 40127 / CCM 3239 / JCM 4008 / LMG 5968 / NBRC 12843 / NCIMB 8234 / A-377</strain>
    </source>
</reference>
<sequence>MLRAHRIAPAVATVVLAAAALATAGTAHAAPTAAAHTRAALDATCSQAYLPLPDPSCTPGATNPDVTQDTIDSTICVAGYSTSIRPSTTYTNRLKVQQIAQYGYDDTSTADYEEDHFIPLSLGGNPTDPNNLWPEPRYATGTSGLSSTDKDTVEYKLYRAVCNHQVNLVPAQQAIATDWTTALSVLGLG</sequence>
<comment type="caution">
    <text evidence="3">The sequence shown here is derived from an EMBL/GenBank/DDBJ whole genome shotgun (WGS) entry which is preliminary data.</text>
</comment>
<dbReference type="Proteomes" id="UP000610124">
    <property type="component" value="Unassembled WGS sequence"/>
</dbReference>
<reference evidence="2" key="5">
    <citation type="submission" date="2020-09" db="EMBL/GenBank/DDBJ databases">
        <authorList>
            <person name="Sun Q."/>
            <person name="Ohkuma M."/>
        </authorList>
    </citation>
    <scope>NUCLEOTIDE SEQUENCE</scope>
    <source>
        <strain evidence="2">JCM 4434</strain>
    </source>
</reference>
<evidence type="ECO:0000313" key="4">
    <source>
        <dbReference type="Proteomes" id="UP000037395"/>
    </source>
</evidence>
<evidence type="ECO:0000256" key="1">
    <source>
        <dbReference type="SAM" id="SignalP"/>
    </source>
</evidence>
<keyword evidence="4" id="KW-1185">Reference proteome</keyword>
<dbReference type="CDD" id="cd00085">
    <property type="entry name" value="HNHc"/>
    <property type="match status" value="1"/>
</dbReference>
<dbReference type="GeneID" id="97487704"/>